<feature type="transmembrane region" description="Helical" evidence="1">
    <location>
        <begin position="6"/>
        <end position="31"/>
    </location>
</feature>
<keyword evidence="1" id="KW-0812">Transmembrane</keyword>
<protein>
    <submittedName>
        <fullName evidence="2">Uncharacterized protein</fullName>
    </submittedName>
</protein>
<evidence type="ECO:0000313" key="2">
    <source>
        <dbReference type="EMBL" id="MBM7713796.1"/>
    </source>
</evidence>
<dbReference type="EMBL" id="JAFBFH010000003">
    <property type="protein sequence ID" value="MBM7713796.1"/>
    <property type="molecule type" value="Genomic_DNA"/>
</dbReference>
<sequence length="61" mass="7116">MGNERGAVFPLTLMIVFIAFLIASQTAFIFISQHGYLKEISNYYKQEGERLLNETLWEEDE</sequence>
<accession>A0ABS2R2C7</accession>
<evidence type="ECO:0000256" key="1">
    <source>
        <dbReference type="SAM" id="Phobius"/>
    </source>
</evidence>
<reference evidence="2 3" key="1">
    <citation type="submission" date="2021-01" db="EMBL/GenBank/DDBJ databases">
        <title>Genomic Encyclopedia of Type Strains, Phase IV (KMG-IV): sequencing the most valuable type-strain genomes for metagenomic binning, comparative biology and taxonomic classification.</title>
        <authorList>
            <person name="Goeker M."/>
        </authorList>
    </citation>
    <scope>NUCLEOTIDE SEQUENCE [LARGE SCALE GENOMIC DNA]</scope>
    <source>
        <strain evidence="2 3">DSM 105453</strain>
    </source>
</reference>
<gene>
    <name evidence="2" type="ORF">JOC94_000765</name>
</gene>
<keyword evidence="1" id="KW-0472">Membrane</keyword>
<comment type="caution">
    <text evidence="2">The sequence shown here is derived from an EMBL/GenBank/DDBJ whole genome shotgun (WGS) entry which is preliminary data.</text>
</comment>
<keyword evidence="1" id="KW-1133">Transmembrane helix</keyword>
<organism evidence="2 3">
    <name type="scientific">Siminovitchia thermophila</name>
    <dbReference type="NCBI Taxonomy" id="1245522"/>
    <lineage>
        <taxon>Bacteria</taxon>
        <taxon>Bacillati</taxon>
        <taxon>Bacillota</taxon>
        <taxon>Bacilli</taxon>
        <taxon>Bacillales</taxon>
        <taxon>Bacillaceae</taxon>
        <taxon>Siminovitchia</taxon>
    </lineage>
</organism>
<name>A0ABS2R2C7_9BACI</name>
<evidence type="ECO:0000313" key="3">
    <source>
        <dbReference type="Proteomes" id="UP000823485"/>
    </source>
</evidence>
<dbReference type="RefSeq" id="WP_205178671.1">
    <property type="nucleotide sequence ID" value="NZ_JAFBFH010000003.1"/>
</dbReference>
<keyword evidence="3" id="KW-1185">Reference proteome</keyword>
<dbReference type="Proteomes" id="UP000823485">
    <property type="component" value="Unassembled WGS sequence"/>
</dbReference>
<proteinExistence type="predicted"/>